<dbReference type="EMBL" id="JACHEK010000004">
    <property type="protein sequence ID" value="MBB6144513.1"/>
    <property type="molecule type" value="Genomic_DNA"/>
</dbReference>
<protein>
    <submittedName>
        <fullName evidence="4">Short-subunit dehydrogenase involved in D-alanine esterification of teichoic acids</fullName>
    </submittedName>
</protein>
<evidence type="ECO:0000313" key="4">
    <source>
        <dbReference type="EMBL" id="MBB6144513.1"/>
    </source>
</evidence>
<dbReference type="RefSeq" id="WP_082125378.1">
    <property type="nucleotide sequence ID" value="NZ_JACHEK010000004.1"/>
</dbReference>
<keyword evidence="5" id="KW-1185">Reference proteome</keyword>
<feature type="domain" description="Tyr recombinase" evidence="3">
    <location>
        <begin position="1"/>
        <end position="51"/>
    </location>
</feature>
<dbReference type="AlphaFoldDB" id="A0A841JSY1"/>
<dbReference type="Proteomes" id="UP000538666">
    <property type="component" value="Unassembled WGS sequence"/>
</dbReference>
<reference evidence="4 5" key="1">
    <citation type="submission" date="2020-08" db="EMBL/GenBank/DDBJ databases">
        <title>Genomic Encyclopedia of Type Strains, Phase IV (KMG-IV): sequencing the most valuable type-strain genomes for metagenomic binning, comparative biology and taxonomic classification.</title>
        <authorList>
            <person name="Goeker M."/>
        </authorList>
    </citation>
    <scope>NUCLEOTIDE SEQUENCE [LARGE SCALE GENOMIC DNA]</scope>
    <source>
        <strain evidence="4 5">DSM 103733</strain>
    </source>
</reference>
<comment type="caution">
    <text evidence="4">The sequence shown here is derived from an EMBL/GenBank/DDBJ whole genome shotgun (WGS) entry which is preliminary data.</text>
</comment>
<evidence type="ECO:0000256" key="2">
    <source>
        <dbReference type="SAM" id="MobiDB-lite"/>
    </source>
</evidence>
<dbReference type="InterPro" id="IPR002104">
    <property type="entry name" value="Integrase_catalytic"/>
</dbReference>
<dbReference type="PROSITE" id="PS51898">
    <property type="entry name" value="TYR_RECOMBINASE"/>
    <property type="match status" value="1"/>
</dbReference>
<evidence type="ECO:0000313" key="5">
    <source>
        <dbReference type="Proteomes" id="UP000538666"/>
    </source>
</evidence>
<name>A0A841JSY1_9BACT</name>
<evidence type="ECO:0000259" key="3">
    <source>
        <dbReference type="PROSITE" id="PS51898"/>
    </source>
</evidence>
<feature type="region of interest" description="Disordered" evidence="2">
    <location>
        <begin position="68"/>
        <end position="105"/>
    </location>
</feature>
<dbReference type="InterPro" id="IPR013762">
    <property type="entry name" value="Integrase-like_cat_sf"/>
</dbReference>
<accession>A0A841JSY1</accession>
<dbReference type="OrthoDB" id="123411at2"/>
<gene>
    <name evidence="4" type="ORF">HNQ77_002465</name>
</gene>
<evidence type="ECO:0000256" key="1">
    <source>
        <dbReference type="ARBA" id="ARBA00023172"/>
    </source>
</evidence>
<dbReference type="Gene3D" id="1.10.443.10">
    <property type="entry name" value="Intergrase catalytic core"/>
    <property type="match status" value="1"/>
</dbReference>
<feature type="compositionally biased region" description="Basic and acidic residues" evidence="2">
    <location>
        <begin position="90"/>
        <end position="99"/>
    </location>
</feature>
<sequence length="105" mass="11746">MAHFPHSLATNLRSLGVDIKVAQELMRHSSSRTTLDVYTRAIDQQEREASLKVMELMLPLEIKKLQHPRRSCKKNGGAVSSSQKGFVGGPDRDRTDDLIHAIPIL</sequence>
<keyword evidence="1" id="KW-0233">DNA recombination</keyword>
<dbReference type="GO" id="GO:0006310">
    <property type="term" value="P:DNA recombination"/>
    <property type="evidence" value="ECO:0007669"/>
    <property type="project" value="UniProtKB-KW"/>
</dbReference>
<dbReference type="InterPro" id="IPR011010">
    <property type="entry name" value="DNA_brk_join_enz"/>
</dbReference>
<proteinExistence type="predicted"/>
<organism evidence="4 5">
    <name type="scientific">Silvibacterium bohemicum</name>
    <dbReference type="NCBI Taxonomy" id="1577686"/>
    <lineage>
        <taxon>Bacteria</taxon>
        <taxon>Pseudomonadati</taxon>
        <taxon>Acidobacteriota</taxon>
        <taxon>Terriglobia</taxon>
        <taxon>Terriglobales</taxon>
        <taxon>Acidobacteriaceae</taxon>
        <taxon>Silvibacterium</taxon>
    </lineage>
</organism>
<dbReference type="GO" id="GO:0015074">
    <property type="term" value="P:DNA integration"/>
    <property type="evidence" value="ECO:0007669"/>
    <property type="project" value="InterPro"/>
</dbReference>
<dbReference type="SUPFAM" id="SSF56349">
    <property type="entry name" value="DNA breaking-rejoining enzymes"/>
    <property type="match status" value="1"/>
</dbReference>
<dbReference type="GO" id="GO:0003677">
    <property type="term" value="F:DNA binding"/>
    <property type="evidence" value="ECO:0007669"/>
    <property type="project" value="InterPro"/>
</dbReference>